<dbReference type="VEuPathDB" id="TriTrypDB:BSAL_50420"/>
<dbReference type="EMBL" id="CYKH01000041">
    <property type="protein sequence ID" value="CUE64216.1"/>
    <property type="molecule type" value="Genomic_DNA"/>
</dbReference>
<feature type="region of interest" description="Disordered" evidence="1">
    <location>
        <begin position="198"/>
        <end position="228"/>
    </location>
</feature>
<evidence type="ECO:0000256" key="1">
    <source>
        <dbReference type="SAM" id="MobiDB-lite"/>
    </source>
</evidence>
<evidence type="ECO:0000313" key="2">
    <source>
        <dbReference type="EMBL" id="CUE64216.1"/>
    </source>
</evidence>
<reference evidence="3" key="1">
    <citation type="submission" date="2015-09" db="EMBL/GenBank/DDBJ databases">
        <authorList>
            <consortium name="Pathogen Informatics"/>
        </authorList>
    </citation>
    <scope>NUCLEOTIDE SEQUENCE [LARGE SCALE GENOMIC DNA]</scope>
    <source>
        <strain evidence="3">Lake Konstanz</strain>
    </source>
</reference>
<dbReference type="Proteomes" id="UP000051952">
    <property type="component" value="Unassembled WGS sequence"/>
</dbReference>
<keyword evidence="3" id="KW-1185">Reference proteome</keyword>
<accession>A0A0S4IK86</accession>
<organism evidence="2 3">
    <name type="scientific">Bodo saltans</name>
    <name type="common">Flagellated protozoan</name>
    <dbReference type="NCBI Taxonomy" id="75058"/>
    <lineage>
        <taxon>Eukaryota</taxon>
        <taxon>Discoba</taxon>
        <taxon>Euglenozoa</taxon>
        <taxon>Kinetoplastea</taxon>
        <taxon>Metakinetoplastina</taxon>
        <taxon>Eubodonida</taxon>
        <taxon>Bodonidae</taxon>
        <taxon>Bodo</taxon>
    </lineage>
</organism>
<protein>
    <submittedName>
        <fullName evidence="2">Uncharacterized protein</fullName>
    </submittedName>
</protein>
<feature type="compositionally biased region" description="Polar residues" evidence="1">
    <location>
        <begin position="206"/>
        <end position="228"/>
    </location>
</feature>
<proteinExistence type="predicted"/>
<name>A0A0S4IK86_BODSA</name>
<gene>
    <name evidence="2" type="ORF">BSAL_50420</name>
</gene>
<evidence type="ECO:0000313" key="3">
    <source>
        <dbReference type="Proteomes" id="UP000051952"/>
    </source>
</evidence>
<dbReference type="AlphaFoldDB" id="A0A0S4IK86"/>
<sequence length="300" mass="33881">MGKTLISVDRSSRVCFTLSHLSSLASLSSFIYSSLLWWRFSARTFDRSEPTIAAFFQLKELWDVTCSTGRISTVHIDTFVQMVPDMPTLLTGLTFARRAAFVRLIASLQIPMDQQKCVQFNDVIRAFVWRRYKVENRSALLVFQEPRTSNVHKYTVADALAARIIQQMFRSFKQRQRDEQHNRVMAIRRQMMRKRGRYEEVDESYIDSSTTGQEGQNTSARQTTSSNKIPEELLNMFAAMANNTKRSEGGMTLMQNISDAIPEGAAYVPDSILFAFGGLGGASNDSMSKADSSVNSSTNL</sequence>